<feature type="compositionally biased region" description="Low complexity" evidence="1">
    <location>
        <begin position="100"/>
        <end position="115"/>
    </location>
</feature>
<accession>A0A2T0X6Y9</accession>
<organism evidence="2 3">
    <name type="scientific">Hasllibacter halocynthiae</name>
    <dbReference type="NCBI Taxonomy" id="595589"/>
    <lineage>
        <taxon>Bacteria</taxon>
        <taxon>Pseudomonadati</taxon>
        <taxon>Pseudomonadota</taxon>
        <taxon>Alphaproteobacteria</taxon>
        <taxon>Rhodobacterales</taxon>
        <taxon>Roseobacteraceae</taxon>
        <taxon>Hasllibacter</taxon>
    </lineage>
</organism>
<dbReference type="EMBL" id="PVTT01000001">
    <property type="protein sequence ID" value="PRY94696.1"/>
    <property type="molecule type" value="Genomic_DNA"/>
</dbReference>
<reference evidence="2 3" key="1">
    <citation type="submission" date="2018-03" db="EMBL/GenBank/DDBJ databases">
        <title>Genomic Encyclopedia of Archaeal and Bacterial Type Strains, Phase II (KMG-II): from individual species to whole genera.</title>
        <authorList>
            <person name="Goeker M."/>
        </authorList>
    </citation>
    <scope>NUCLEOTIDE SEQUENCE [LARGE SCALE GENOMIC DNA]</scope>
    <source>
        <strain evidence="2 3">DSM 29318</strain>
    </source>
</reference>
<feature type="compositionally biased region" description="Low complexity" evidence="1">
    <location>
        <begin position="434"/>
        <end position="446"/>
    </location>
</feature>
<feature type="compositionally biased region" description="Low complexity" evidence="1">
    <location>
        <begin position="139"/>
        <end position="155"/>
    </location>
</feature>
<dbReference type="AlphaFoldDB" id="A0A2T0X6Y9"/>
<feature type="compositionally biased region" description="Acidic residues" evidence="1">
    <location>
        <begin position="287"/>
        <end position="296"/>
    </location>
</feature>
<proteinExistence type="predicted"/>
<feature type="compositionally biased region" description="Basic and acidic residues" evidence="1">
    <location>
        <begin position="63"/>
        <end position="74"/>
    </location>
</feature>
<sequence length="919" mass="92805">MVGTSKILTVSYGTFSCTLEGFDDNFETMRSVAEYFRDLAADDRHFGAEGPRPDADHLARIAEREIKRPVEGRTTESGIALTASDPVPAARPEPDATGEGHPPAAVPGAWAGPDADGPREDAELAGDPADAVRDGPAEGEGAAGASAPESAFDDGGAAREDADGEDGEDGEGPASVAALLEAVAEAAGQDPSPTGAAPEAAPEEEREDPIAALLDEEDEEEAPEDGFALLADEEDAEGAPQDEGGIAAEDDLAALLLGDEADGGAADAAPPRAGDAREGAEPGPDGTEADGADVEDAVAALLGGEGVRKVPLSLALVAENRADAPAGGTGDPAGPRGGDVVAAPLAEERPDGDGQPLEEDAPDAPDTEDRAPGAAHDDEDGPGRPGIEGPQGGPSSDAALLAVLGAEVQRGEAAETRDAPEGEGHAPGGDMRAAEGPAGEAEGAVVPRRRRIRGRRSAGLADGADDAPAPAPGGRAAGGRRVRVARLKRVDLEAARRRAEGEDASAREAEAEAARAALAEAMAAQPEPLSAEAEAELEAELAAAEADAAREVGDIEAPPAEAAPNGSEEEAAGPVPEDIAAKAPEGSGEDAAPEEPGGEDAGVAGAEAEAASAARADPAQEDPAEPPVEGADQEDPAEAVEIPASSEEEAIEAIAPEGPPREDGEGPAPRQPAEAPHADAAGTDRDAAEDDRAGDPPAGRRGDDALARLMTETDERLAAPESTRRRSALERLRHAVRATDVAPPRRAEGQADAFRQDLAATTPGDGPGPRRKPTLMLVSSQRVGGDDAPAPEAPAPVHEVDPAIADLAGGDAGMSAPARPADDAPGGDAEGTGGFDAFLARTEAGELDERLEAAVAFLAREAAEGGGVSRRQAMRLLGPPKTREDREARMRAFGNLLRDERIVKLGPKRYGPGPAARTG</sequence>
<protein>
    <submittedName>
        <fullName evidence="2">Uncharacterized protein</fullName>
    </submittedName>
</protein>
<evidence type="ECO:0000313" key="2">
    <source>
        <dbReference type="EMBL" id="PRY94696.1"/>
    </source>
</evidence>
<dbReference type="PROSITE" id="PS51257">
    <property type="entry name" value="PROKAR_LIPOPROTEIN"/>
    <property type="match status" value="1"/>
</dbReference>
<evidence type="ECO:0000256" key="1">
    <source>
        <dbReference type="SAM" id="MobiDB-lite"/>
    </source>
</evidence>
<feature type="compositionally biased region" description="Basic residues" evidence="1">
    <location>
        <begin position="447"/>
        <end position="456"/>
    </location>
</feature>
<feature type="compositionally biased region" description="Low complexity" evidence="1">
    <location>
        <begin position="514"/>
        <end position="532"/>
    </location>
</feature>
<dbReference type="RefSeq" id="WP_106159168.1">
    <property type="nucleotide sequence ID" value="NZ_PVTT01000001.1"/>
</dbReference>
<dbReference type="Proteomes" id="UP000238801">
    <property type="component" value="Unassembled WGS sequence"/>
</dbReference>
<feature type="compositionally biased region" description="Acidic residues" evidence="1">
    <location>
        <begin position="162"/>
        <end position="171"/>
    </location>
</feature>
<feature type="region of interest" description="Disordered" evidence="1">
    <location>
        <begin position="322"/>
        <end position="774"/>
    </location>
</feature>
<keyword evidence="3" id="KW-1185">Reference proteome</keyword>
<feature type="compositionally biased region" description="Low complexity" evidence="1">
    <location>
        <begin position="816"/>
        <end position="827"/>
    </location>
</feature>
<feature type="compositionally biased region" description="Low complexity" evidence="1">
    <location>
        <begin position="238"/>
        <end position="273"/>
    </location>
</feature>
<name>A0A2T0X6Y9_9RHOB</name>
<feature type="region of interest" description="Disordered" evidence="1">
    <location>
        <begin position="63"/>
        <end position="297"/>
    </location>
</feature>
<feature type="compositionally biased region" description="Low complexity" evidence="1">
    <location>
        <begin position="176"/>
        <end position="200"/>
    </location>
</feature>
<feature type="compositionally biased region" description="Low complexity" evidence="1">
    <location>
        <begin position="601"/>
        <end position="617"/>
    </location>
</feature>
<feature type="compositionally biased region" description="Basic and acidic residues" evidence="1">
    <location>
        <begin position="488"/>
        <end position="513"/>
    </location>
</feature>
<comment type="caution">
    <text evidence="2">The sequence shown here is derived from an EMBL/GenBank/DDBJ whole genome shotgun (WGS) entry which is preliminary data.</text>
</comment>
<feature type="compositionally biased region" description="Basic and acidic residues" evidence="1">
    <location>
        <begin position="682"/>
        <end position="733"/>
    </location>
</feature>
<feature type="compositionally biased region" description="Acidic residues" evidence="1">
    <location>
        <begin position="587"/>
        <end position="598"/>
    </location>
</feature>
<feature type="compositionally biased region" description="Basic residues" evidence="1">
    <location>
        <begin position="478"/>
        <end position="487"/>
    </location>
</feature>
<evidence type="ECO:0000313" key="3">
    <source>
        <dbReference type="Proteomes" id="UP000238801"/>
    </source>
</evidence>
<gene>
    <name evidence="2" type="ORF">BCF33_0290</name>
</gene>
<feature type="compositionally biased region" description="Gly residues" evidence="1">
    <location>
        <begin position="327"/>
        <end position="337"/>
    </location>
</feature>
<feature type="compositionally biased region" description="Gly residues" evidence="1">
    <location>
        <begin position="383"/>
        <end position="392"/>
    </location>
</feature>
<feature type="compositionally biased region" description="Acidic residues" evidence="1">
    <location>
        <begin position="356"/>
        <end position="366"/>
    </location>
</feature>
<feature type="compositionally biased region" description="Low complexity" evidence="1">
    <location>
        <begin position="457"/>
        <end position="474"/>
    </location>
</feature>
<feature type="region of interest" description="Disordered" evidence="1">
    <location>
        <begin position="807"/>
        <end position="835"/>
    </location>
</feature>
<feature type="compositionally biased region" description="Acidic residues" evidence="1">
    <location>
        <begin position="214"/>
        <end position="224"/>
    </location>
</feature>
<feature type="compositionally biased region" description="Basic and acidic residues" evidence="1">
    <location>
        <begin position="409"/>
        <end position="424"/>
    </location>
</feature>
<dbReference type="OrthoDB" id="7798282at2"/>